<reference evidence="2 3" key="1">
    <citation type="submission" date="2019-03" db="EMBL/GenBank/DDBJ databases">
        <title>Draft genome sequences of novel Actinobacteria.</title>
        <authorList>
            <person name="Sahin N."/>
            <person name="Ay H."/>
            <person name="Saygin H."/>
        </authorList>
    </citation>
    <scope>NUCLEOTIDE SEQUENCE [LARGE SCALE GENOMIC DNA]</scope>
    <source>
        <strain evidence="2 3">DSM 45941</strain>
    </source>
</reference>
<feature type="transmembrane region" description="Helical" evidence="1">
    <location>
        <begin position="29"/>
        <end position="47"/>
    </location>
</feature>
<evidence type="ECO:0000256" key="1">
    <source>
        <dbReference type="SAM" id="Phobius"/>
    </source>
</evidence>
<keyword evidence="3" id="KW-1185">Reference proteome</keyword>
<dbReference type="Proteomes" id="UP000295578">
    <property type="component" value="Unassembled WGS sequence"/>
</dbReference>
<dbReference type="RefSeq" id="WP_132197516.1">
    <property type="nucleotide sequence ID" value="NZ_SMKY01000047.1"/>
</dbReference>
<feature type="transmembrane region" description="Helical" evidence="1">
    <location>
        <begin position="118"/>
        <end position="140"/>
    </location>
</feature>
<feature type="transmembrane region" description="Helical" evidence="1">
    <location>
        <begin position="59"/>
        <end position="80"/>
    </location>
</feature>
<gene>
    <name evidence="2" type="ORF">E1293_13385</name>
</gene>
<proteinExistence type="predicted"/>
<dbReference type="EMBL" id="SMKY01000047">
    <property type="protein sequence ID" value="TDD84161.1"/>
    <property type="molecule type" value="Genomic_DNA"/>
</dbReference>
<comment type="caution">
    <text evidence="2">The sequence shown here is derived from an EMBL/GenBank/DDBJ whole genome shotgun (WGS) entry which is preliminary data.</text>
</comment>
<keyword evidence="1" id="KW-0812">Transmembrane</keyword>
<organism evidence="2 3">
    <name type="scientific">Actinomadura darangshiensis</name>
    <dbReference type="NCBI Taxonomy" id="705336"/>
    <lineage>
        <taxon>Bacteria</taxon>
        <taxon>Bacillati</taxon>
        <taxon>Actinomycetota</taxon>
        <taxon>Actinomycetes</taxon>
        <taxon>Streptosporangiales</taxon>
        <taxon>Thermomonosporaceae</taxon>
        <taxon>Actinomadura</taxon>
    </lineage>
</organism>
<name>A0A4R5BD85_9ACTN</name>
<keyword evidence="1" id="KW-0472">Membrane</keyword>
<accession>A0A4R5BD85</accession>
<dbReference type="OrthoDB" id="3479981at2"/>
<evidence type="ECO:0000313" key="2">
    <source>
        <dbReference type="EMBL" id="TDD84161.1"/>
    </source>
</evidence>
<evidence type="ECO:0000313" key="3">
    <source>
        <dbReference type="Proteomes" id="UP000295578"/>
    </source>
</evidence>
<protein>
    <submittedName>
        <fullName evidence="2">Uncharacterized protein</fullName>
    </submittedName>
</protein>
<dbReference type="AlphaFoldDB" id="A0A4R5BD85"/>
<sequence length="198" mass="21624">MSLDRYRWDMKAQQLRFDKVETARRQAESWRTGLAGLTTLFGAVLVVKGRDGFTDLETWAKWGVIALLLLALAALVTATLRALSAAHGSPSDEILMTGEDLESWSDGEVVRVRHSMAWALRLTLLAVLMIAVAVVLTWTAPTSKQEVVLLTVDTAGARYCGRLVSAADGKVILSRDKTMRIIPLATVKAMEIVAKCPS</sequence>
<keyword evidence="1" id="KW-1133">Transmembrane helix</keyword>